<gene>
    <name evidence="1" type="ORF">C0Q70_05684</name>
</gene>
<dbReference type="EMBL" id="PZQS01000003">
    <property type="protein sequence ID" value="PVD34412.1"/>
    <property type="molecule type" value="Genomic_DNA"/>
</dbReference>
<sequence>MDLKEGYSDTLNITISACIYYSVPFDVLVSFKTTSSSGSDDFSKRALLSNSLPHIVKADFLSPALDDEGCV</sequence>
<keyword evidence="2" id="KW-1185">Reference proteome</keyword>
<dbReference type="Proteomes" id="UP000245119">
    <property type="component" value="Linkage Group LG3"/>
</dbReference>
<reference evidence="1 2" key="1">
    <citation type="submission" date="2018-04" db="EMBL/GenBank/DDBJ databases">
        <title>The genome of golden apple snail Pomacea canaliculata provides insight into stress tolerance and invasive adaptation.</title>
        <authorList>
            <person name="Liu C."/>
            <person name="Liu B."/>
            <person name="Ren Y."/>
            <person name="Zhang Y."/>
            <person name="Wang H."/>
            <person name="Li S."/>
            <person name="Jiang F."/>
            <person name="Yin L."/>
            <person name="Zhang G."/>
            <person name="Qian W."/>
            <person name="Fan W."/>
        </authorList>
    </citation>
    <scope>NUCLEOTIDE SEQUENCE [LARGE SCALE GENOMIC DNA]</scope>
    <source>
        <strain evidence="1">SZHN2017</strain>
        <tissue evidence="1">Muscle</tissue>
    </source>
</reference>
<protein>
    <submittedName>
        <fullName evidence="1">Uncharacterized protein</fullName>
    </submittedName>
</protein>
<proteinExistence type="predicted"/>
<evidence type="ECO:0000313" key="1">
    <source>
        <dbReference type="EMBL" id="PVD34412.1"/>
    </source>
</evidence>
<organism evidence="1 2">
    <name type="scientific">Pomacea canaliculata</name>
    <name type="common">Golden apple snail</name>
    <dbReference type="NCBI Taxonomy" id="400727"/>
    <lineage>
        <taxon>Eukaryota</taxon>
        <taxon>Metazoa</taxon>
        <taxon>Spiralia</taxon>
        <taxon>Lophotrochozoa</taxon>
        <taxon>Mollusca</taxon>
        <taxon>Gastropoda</taxon>
        <taxon>Caenogastropoda</taxon>
        <taxon>Architaenioglossa</taxon>
        <taxon>Ampullarioidea</taxon>
        <taxon>Ampullariidae</taxon>
        <taxon>Pomacea</taxon>
    </lineage>
</organism>
<evidence type="ECO:0000313" key="2">
    <source>
        <dbReference type="Proteomes" id="UP000245119"/>
    </source>
</evidence>
<accession>A0A2T7PLZ5</accession>
<comment type="caution">
    <text evidence="1">The sequence shown here is derived from an EMBL/GenBank/DDBJ whole genome shotgun (WGS) entry which is preliminary data.</text>
</comment>
<name>A0A2T7PLZ5_POMCA</name>
<dbReference type="AlphaFoldDB" id="A0A2T7PLZ5"/>